<evidence type="ECO:0000313" key="2">
    <source>
        <dbReference type="EMBL" id="MYL82375.1"/>
    </source>
</evidence>
<feature type="domain" description="VOC" evidence="1">
    <location>
        <begin position="2"/>
        <end position="123"/>
    </location>
</feature>
<sequence length="158" mass="17694">MPIDYRSVCLFVADMDRARGFYEDVLGQTPVHVLAGYVAYPHFCLWATETARRIVFDEEPAAPHGPMGRDNLELYFEDAAIEDAFERVMARAEIIHPLKSAPWGQRAFRLRDPDGHIIEVAEPMDAVILRLHERGLGVADIAAASMMPEEFVRAVLGG</sequence>
<keyword evidence="3" id="KW-1185">Reference proteome</keyword>
<dbReference type="PROSITE" id="PS51819">
    <property type="entry name" value="VOC"/>
    <property type="match status" value="1"/>
</dbReference>
<dbReference type="Proteomes" id="UP000482487">
    <property type="component" value="Unassembled WGS sequence"/>
</dbReference>
<dbReference type="InterPro" id="IPR037523">
    <property type="entry name" value="VOC_core"/>
</dbReference>
<dbReference type="RefSeq" id="WP_160959015.1">
    <property type="nucleotide sequence ID" value="NZ_WVUD01000004.1"/>
</dbReference>
<evidence type="ECO:0000313" key="3">
    <source>
        <dbReference type="Proteomes" id="UP000482487"/>
    </source>
</evidence>
<comment type="caution">
    <text evidence="2">The sequence shown here is derived from an EMBL/GenBank/DDBJ whole genome shotgun (WGS) entry which is preliminary data.</text>
</comment>
<evidence type="ECO:0000259" key="1">
    <source>
        <dbReference type="PROSITE" id="PS51819"/>
    </source>
</evidence>
<dbReference type="EMBL" id="WVUD01000004">
    <property type="protein sequence ID" value="MYL82375.1"/>
    <property type="molecule type" value="Genomic_DNA"/>
</dbReference>
<organism evidence="2 3">
    <name type="scientific">Solidesulfovibrio aerotolerans</name>
    <dbReference type="NCBI Taxonomy" id="295255"/>
    <lineage>
        <taxon>Bacteria</taxon>
        <taxon>Pseudomonadati</taxon>
        <taxon>Thermodesulfobacteriota</taxon>
        <taxon>Desulfovibrionia</taxon>
        <taxon>Desulfovibrionales</taxon>
        <taxon>Desulfovibrionaceae</taxon>
        <taxon>Solidesulfovibrio</taxon>
    </lineage>
</organism>
<gene>
    <name evidence="2" type="ORF">GTA51_04380</name>
</gene>
<accession>A0A7C9N4F3</accession>
<proteinExistence type="predicted"/>
<name>A0A7C9N4F3_9BACT</name>
<protein>
    <submittedName>
        <fullName evidence="2">Glyoxalase</fullName>
    </submittedName>
</protein>
<dbReference type="InterPro" id="IPR025870">
    <property type="entry name" value="Glyoxalase-like_dom"/>
</dbReference>
<dbReference type="InterPro" id="IPR029068">
    <property type="entry name" value="Glyas_Bleomycin-R_OHBP_Dase"/>
</dbReference>
<reference evidence="2 3" key="1">
    <citation type="submission" date="2020-01" db="EMBL/GenBank/DDBJ databases">
        <title>Genome sequence of Desulfovibrio aerotolerans DSM 16695(T).</title>
        <authorList>
            <person name="Karnachuk O."/>
            <person name="Avakyan M."/>
            <person name="Mardanov A."/>
            <person name="Kadnikov V."/>
            <person name="Ravin N."/>
        </authorList>
    </citation>
    <scope>NUCLEOTIDE SEQUENCE [LARGE SCALE GENOMIC DNA]</scope>
    <source>
        <strain evidence="2 3">DSM 16695</strain>
    </source>
</reference>
<dbReference type="AlphaFoldDB" id="A0A7C9N4F3"/>
<dbReference type="OrthoDB" id="9797663at2"/>
<dbReference type="SUPFAM" id="SSF54593">
    <property type="entry name" value="Glyoxalase/Bleomycin resistance protein/Dihydroxybiphenyl dioxygenase"/>
    <property type="match status" value="1"/>
</dbReference>
<dbReference type="Pfam" id="PF12681">
    <property type="entry name" value="Glyoxalase_2"/>
    <property type="match status" value="1"/>
</dbReference>
<dbReference type="Gene3D" id="3.10.180.10">
    <property type="entry name" value="2,3-Dihydroxybiphenyl 1,2-Dioxygenase, domain 1"/>
    <property type="match status" value="1"/>
</dbReference>